<keyword evidence="4" id="KW-0804">Transcription</keyword>
<dbReference type="Pfam" id="PF11754">
    <property type="entry name" value="Velvet"/>
    <property type="match status" value="2"/>
</dbReference>
<feature type="compositionally biased region" description="Pro residues" evidence="6">
    <location>
        <begin position="419"/>
        <end position="432"/>
    </location>
</feature>
<evidence type="ECO:0000259" key="7">
    <source>
        <dbReference type="PROSITE" id="PS51821"/>
    </source>
</evidence>
<dbReference type="InterPro" id="IPR038491">
    <property type="entry name" value="Velvet_dom_sf"/>
</dbReference>
<feature type="compositionally biased region" description="Low complexity" evidence="6">
    <location>
        <begin position="373"/>
        <end position="384"/>
    </location>
</feature>
<dbReference type="GO" id="GO:0005634">
    <property type="term" value="C:nucleus"/>
    <property type="evidence" value="ECO:0007669"/>
    <property type="project" value="UniProtKB-SubCell"/>
</dbReference>
<feature type="compositionally biased region" description="Pro residues" evidence="6">
    <location>
        <begin position="248"/>
        <end position="257"/>
    </location>
</feature>
<keyword evidence="5" id="KW-0539">Nucleus</keyword>
<dbReference type="AlphaFoldDB" id="A0A4S4KZ00"/>
<feature type="compositionally biased region" description="Low complexity" evidence="6">
    <location>
        <begin position="258"/>
        <end position="272"/>
    </location>
</feature>
<dbReference type="PANTHER" id="PTHR33572:SF18">
    <property type="entry name" value="SPORE DEVELOPMENT REGULATOR VOSA"/>
    <property type="match status" value="1"/>
</dbReference>
<feature type="region of interest" description="Disordered" evidence="6">
    <location>
        <begin position="209"/>
        <end position="494"/>
    </location>
</feature>
<feature type="compositionally biased region" description="Pro residues" evidence="6">
    <location>
        <begin position="457"/>
        <end position="474"/>
    </location>
</feature>
<feature type="non-terminal residue" evidence="8">
    <location>
        <position position="494"/>
    </location>
</feature>
<sequence>MAIASREYELIVRQEPKQARMCGVGTKADRRPIDPPPVVQLRVVDKGASRSSSPDEHSNHYNQSFLQNPYYFMYASLASPERDEELHLLKDGKTRCTTGSVVSSLYHLKDPEADGERGQGRDAGFFVFPDLSVRTEGTYRLKLTLFEVIGANVHHCKSIFSASFYVYTAKKFPGMEESTNLSCALADQGIKIRIRKDVRVRKRNADPTWFQPVQVEQQEEQSDASDDEGGRDSKRARVADPQAGPSNSAPPPPPAPPAVAAAPGAWSMDPSLAQPPPPPPSSTSIVNAPDSVQYDPRGYGTGPPPVHPDYHPPPPGHQHPHYLQPPPPNGIYPGSYGPPGPGWGPMAQGYGGYHQPAYDHHVHQQQPPPPPSAHQHQQQQQQHRGPPPPQPGPYGAPLAQMHYSAPPPYGYYDQHGQYIPPPQHVPAAPPSPRSMQPQQGVQQQANQQRSKDGYAPTPTPTIPTHVPPPPPPGAYPGQEYGYARPPPPAPPASA</sequence>
<feature type="compositionally biased region" description="Pro residues" evidence="6">
    <location>
        <begin position="302"/>
        <end position="342"/>
    </location>
</feature>
<name>A0A4S4KZ00_9AGAM</name>
<dbReference type="Gene3D" id="2.60.40.3960">
    <property type="entry name" value="Velvet domain"/>
    <property type="match status" value="1"/>
</dbReference>
<evidence type="ECO:0000256" key="4">
    <source>
        <dbReference type="ARBA" id="ARBA00023163"/>
    </source>
</evidence>
<comment type="subcellular location">
    <subcellularLocation>
        <location evidence="1">Nucleus</location>
    </subcellularLocation>
</comment>
<evidence type="ECO:0000256" key="5">
    <source>
        <dbReference type="ARBA" id="ARBA00023242"/>
    </source>
</evidence>
<feature type="compositionally biased region" description="Acidic residues" evidence="6">
    <location>
        <begin position="217"/>
        <end position="227"/>
    </location>
</feature>
<accession>A0A4S4KZ00</accession>
<dbReference type="GO" id="GO:0030435">
    <property type="term" value="P:sporulation resulting in formation of a cellular spore"/>
    <property type="evidence" value="ECO:0007669"/>
    <property type="project" value="UniProtKB-KW"/>
</dbReference>
<feature type="compositionally biased region" description="Low complexity" evidence="6">
    <location>
        <begin position="436"/>
        <end position="448"/>
    </location>
</feature>
<dbReference type="EMBL" id="SGPK01000425">
    <property type="protein sequence ID" value="THH03701.1"/>
    <property type="molecule type" value="Genomic_DNA"/>
</dbReference>
<evidence type="ECO:0000256" key="3">
    <source>
        <dbReference type="ARBA" id="ARBA00023015"/>
    </source>
</evidence>
<feature type="domain" description="Velvet" evidence="7">
    <location>
        <begin position="2"/>
        <end position="195"/>
    </location>
</feature>
<dbReference type="PROSITE" id="PS51821">
    <property type="entry name" value="VELVET"/>
    <property type="match status" value="1"/>
</dbReference>
<feature type="compositionally biased region" description="Basic and acidic residues" evidence="6">
    <location>
        <begin position="228"/>
        <end position="238"/>
    </location>
</feature>
<evidence type="ECO:0000256" key="1">
    <source>
        <dbReference type="ARBA" id="ARBA00004123"/>
    </source>
</evidence>
<evidence type="ECO:0000256" key="2">
    <source>
        <dbReference type="ARBA" id="ARBA00022969"/>
    </source>
</evidence>
<proteinExistence type="predicted"/>
<feature type="compositionally biased region" description="Pro residues" evidence="6">
    <location>
        <begin position="484"/>
        <end position="494"/>
    </location>
</feature>
<evidence type="ECO:0000313" key="8">
    <source>
        <dbReference type="EMBL" id="THH03701.1"/>
    </source>
</evidence>
<evidence type="ECO:0000313" key="9">
    <source>
        <dbReference type="Proteomes" id="UP000308199"/>
    </source>
</evidence>
<reference evidence="8 9" key="1">
    <citation type="submission" date="2019-02" db="EMBL/GenBank/DDBJ databases">
        <title>Genome sequencing of the rare red list fungi Phellinidium pouzarii.</title>
        <authorList>
            <person name="Buettner E."/>
            <person name="Kellner H."/>
        </authorList>
    </citation>
    <scope>NUCLEOTIDE SEQUENCE [LARGE SCALE GENOMIC DNA]</scope>
    <source>
        <strain evidence="8 9">DSM 108285</strain>
    </source>
</reference>
<protein>
    <recommendedName>
        <fullName evidence="7">Velvet domain-containing protein</fullName>
    </recommendedName>
</protein>
<dbReference type="OrthoDB" id="5599552at2759"/>
<evidence type="ECO:0000256" key="6">
    <source>
        <dbReference type="SAM" id="MobiDB-lite"/>
    </source>
</evidence>
<dbReference type="PANTHER" id="PTHR33572">
    <property type="entry name" value="SPORE DEVELOPMENT REGULATOR VOSA"/>
    <property type="match status" value="1"/>
</dbReference>
<dbReference type="Proteomes" id="UP000308199">
    <property type="component" value="Unassembled WGS sequence"/>
</dbReference>
<keyword evidence="2" id="KW-0749">Sporulation</keyword>
<dbReference type="InterPro" id="IPR037525">
    <property type="entry name" value="Velvet_dom"/>
</dbReference>
<comment type="caution">
    <text evidence="8">The sequence shown here is derived from an EMBL/GenBank/DDBJ whole genome shotgun (WGS) entry which is preliminary data.</text>
</comment>
<feature type="compositionally biased region" description="Pro residues" evidence="6">
    <location>
        <begin position="385"/>
        <end position="394"/>
    </location>
</feature>
<keyword evidence="9" id="KW-1185">Reference proteome</keyword>
<gene>
    <name evidence="8" type="ORF">EW145_g6080</name>
</gene>
<dbReference type="InterPro" id="IPR021740">
    <property type="entry name" value="Velvet"/>
</dbReference>
<organism evidence="8 9">
    <name type="scientific">Phellinidium pouzarii</name>
    <dbReference type="NCBI Taxonomy" id="167371"/>
    <lineage>
        <taxon>Eukaryota</taxon>
        <taxon>Fungi</taxon>
        <taxon>Dikarya</taxon>
        <taxon>Basidiomycota</taxon>
        <taxon>Agaricomycotina</taxon>
        <taxon>Agaricomycetes</taxon>
        <taxon>Hymenochaetales</taxon>
        <taxon>Hymenochaetaceae</taxon>
        <taxon>Phellinidium</taxon>
    </lineage>
</organism>
<keyword evidence="3" id="KW-0805">Transcription regulation</keyword>